<dbReference type="InterPro" id="IPR013762">
    <property type="entry name" value="Integrase-like_cat_sf"/>
</dbReference>
<evidence type="ECO:0000313" key="4">
    <source>
        <dbReference type="Proteomes" id="UP000448867"/>
    </source>
</evidence>
<comment type="caution">
    <text evidence="3">The sequence shown here is derived from an EMBL/GenBank/DDBJ whole genome shotgun (WGS) entry which is preliminary data.</text>
</comment>
<dbReference type="InterPro" id="IPR002104">
    <property type="entry name" value="Integrase_catalytic"/>
</dbReference>
<accession>A0A7X2LZD4</accession>
<gene>
    <name evidence="3" type="ORF">GJU40_11515</name>
</gene>
<dbReference type="Gene3D" id="1.10.443.10">
    <property type="entry name" value="Intergrase catalytic core"/>
    <property type="match status" value="1"/>
</dbReference>
<dbReference type="GO" id="GO:0006310">
    <property type="term" value="P:DNA recombination"/>
    <property type="evidence" value="ECO:0007669"/>
    <property type="project" value="UniProtKB-KW"/>
</dbReference>
<evidence type="ECO:0000259" key="2">
    <source>
        <dbReference type="PROSITE" id="PS51898"/>
    </source>
</evidence>
<dbReference type="InterPro" id="IPR011010">
    <property type="entry name" value="DNA_brk_join_enz"/>
</dbReference>
<organism evidence="3 4">
    <name type="scientific">Metabacillus lacus</name>
    <dbReference type="NCBI Taxonomy" id="1983721"/>
    <lineage>
        <taxon>Bacteria</taxon>
        <taxon>Bacillati</taxon>
        <taxon>Bacillota</taxon>
        <taxon>Bacilli</taxon>
        <taxon>Bacillales</taxon>
        <taxon>Bacillaceae</taxon>
        <taxon>Metabacillus</taxon>
    </lineage>
</organism>
<dbReference type="GO" id="GO:0015074">
    <property type="term" value="P:DNA integration"/>
    <property type="evidence" value="ECO:0007669"/>
    <property type="project" value="InterPro"/>
</dbReference>
<dbReference type="Pfam" id="PF00589">
    <property type="entry name" value="Phage_integrase"/>
    <property type="match status" value="1"/>
</dbReference>
<protein>
    <submittedName>
        <fullName evidence="3">Tyrosine-type recombinase/integrase</fullName>
    </submittedName>
</protein>
<dbReference type="OrthoDB" id="2941862at2"/>
<proteinExistence type="predicted"/>
<dbReference type="GO" id="GO:0003677">
    <property type="term" value="F:DNA binding"/>
    <property type="evidence" value="ECO:0007669"/>
    <property type="project" value="InterPro"/>
</dbReference>
<dbReference type="RefSeq" id="WP_154307930.1">
    <property type="nucleotide sequence ID" value="NZ_WKKI01000021.1"/>
</dbReference>
<evidence type="ECO:0000313" key="3">
    <source>
        <dbReference type="EMBL" id="MRX72773.1"/>
    </source>
</evidence>
<dbReference type="EMBL" id="WKKI01000021">
    <property type="protein sequence ID" value="MRX72773.1"/>
    <property type="molecule type" value="Genomic_DNA"/>
</dbReference>
<keyword evidence="1" id="KW-0233">DNA recombination</keyword>
<feature type="domain" description="Tyr recombinase" evidence="2">
    <location>
        <begin position="5"/>
        <end position="90"/>
    </location>
</feature>
<sequence>MEDEEITKYLEIEDLALFLKTAMEHGLEHDYLAFFILSYTGIRGGELIALMWKDIDFVNHTISITKTLYNLSNNPLNYQLVTPKTRKSRR</sequence>
<evidence type="ECO:0000256" key="1">
    <source>
        <dbReference type="ARBA" id="ARBA00023172"/>
    </source>
</evidence>
<dbReference type="AlphaFoldDB" id="A0A7X2LZD4"/>
<reference evidence="3 4" key="1">
    <citation type="submission" date="2019-11" db="EMBL/GenBank/DDBJ databases">
        <title>Bacillus lacus genome.</title>
        <authorList>
            <person name="Allen C.J."/>
            <person name="Newman J.D."/>
        </authorList>
    </citation>
    <scope>NUCLEOTIDE SEQUENCE [LARGE SCALE GENOMIC DNA]</scope>
    <source>
        <strain evidence="3 4">KCTC 33946</strain>
    </source>
</reference>
<dbReference type="PROSITE" id="PS51898">
    <property type="entry name" value="TYR_RECOMBINASE"/>
    <property type="match status" value="1"/>
</dbReference>
<dbReference type="Proteomes" id="UP000448867">
    <property type="component" value="Unassembled WGS sequence"/>
</dbReference>
<dbReference type="SUPFAM" id="SSF56349">
    <property type="entry name" value="DNA breaking-rejoining enzymes"/>
    <property type="match status" value="1"/>
</dbReference>
<name>A0A7X2LZD4_9BACI</name>
<keyword evidence="4" id="KW-1185">Reference proteome</keyword>